<dbReference type="InterPro" id="IPR011006">
    <property type="entry name" value="CheY-like_superfamily"/>
</dbReference>
<dbReference type="RefSeq" id="WP_184043100.1">
    <property type="nucleotide sequence ID" value="NZ_JACIGK010000006.1"/>
</dbReference>
<dbReference type="SMART" id="SM00448">
    <property type="entry name" value="REC"/>
    <property type="match status" value="1"/>
</dbReference>
<sequence>MVSVSHNGFRANILVIDEDPRTAQVMRRILDESRDGRVLAVPDVLGGLRLACQEPPAVILLDGMMQDMDRVTGLLLLKAHPSTRIAPVVVMTPRLRPPDMEAAYRVGAHAHVLKPLQNERLTNALQAALVAGRPAAALS</sequence>
<dbReference type="PANTHER" id="PTHR44591:SF3">
    <property type="entry name" value="RESPONSE REGULATORY DOMAIN-CONTAINING PROTEIN"/>
    <property type="match status" value="1"/>
</dbReference>
<dbReference type="PANTHER" id="PTHR44591">
    <property type="entry name" value="STRESS RESPONSE REGULATOR PROTEIN 1"/>
    <property type="match status" value="1"/>
</dbReference>
<dbReference type="GO" id="GO:0000160">
    <property type="term" value="P:phosphorelay signal transduction system"/>
    <property type="evidence" value="ECO:0007669"/>
    <property type="project" value="InterPro"/>
</dbReference>
<reference evidence="4 5" key="1">
    <citation type="submission" date="2020-08" db="EMBL/GenBank/DDBJ databases">
        <title>Genome sequencing of Purple Non-Sulfur Bacteria from various extreme environments.</title>
        <authorList>
            <person name="Mayer M."/>
        </authorList>
    </citation>
    <scope>NUCLEOTIDE SEQUENCE [LARGE SCALE GENOMIC DNA]</scope>
    <source>
        <strain evidence="4 5">JA131</strain>
    </source>
</reference>
<dbReference type="AlphaFoldDB" id="A0A7W6RBK7"/>
<evidence type="ECO:0000313" key="5">
    <source>
        <dbReference type="Proteomes" id="UP000554286"/>
    </source>
</evidence>
<comment type="caution">
    <text evidence="4">The sequence shown here is derived from an EMBL/GenBank/DDBJ whole genome shotgun (WGS) entry which is preliminary data.</text>
</comment>
<dbReference type="PROSITE" id="PS50110">
    <property type="entry name" value="RESPONSE_REGULATORY"/>
    <property type="match status" value="1"/>
</dbReference>
<keyword evidence="1 2" id="KW-0597">Phosphoprotein</keyword>
<evidence type="ECO:0000259" key="3">
    <source>
        <dbReference type="PROSITE" id="PS50110"/>
    </source>
</evidence>
<dbReference type="Gene3D" id="3.40.50.2300">
    <property type="match status" value="1"/>
</dbReference>
<evidence type="ECO:0000256" key="1">
    <source>
        <dbReference type="ARBA" id="ARBA00022553"/>
    </source>
</evidence>
<accession>A0A7W6RBK7</accession>
<dbReference type="EMBL" id="JACIGK010000006">
    <property type="protein sequence ID" value="MBB4265479.1"/>
    <property type="molecule type" value="Genomic_DNA"/>
</dbReference>
<protein>
    <submittedName>
        <fullName evidence="4">CheY-like chemotaxis protein</fullName>
    </submittedName>
</protein>
<evidence type="ECO:0000256" key="2">
    <source>
        <dbReference type="PROSITE-ProRule" id="PRU00169"/>
    </source>
</evidence>
<keyword evidence="5" id="KW-1185">Reference proteome</keyword>
<dbReference type="CDD" id="cd00156">
    <property type="entry name" value="REC"/>
    <property type="match status" value="1"/>
</dbReference>
<dbReference type="InterPro" id="IPR001789">
    <property type="entry name" value="Sig_transdc_resp-reg_receiver"/>
</dbReference>
<name>A0A7W6RBK7_9PROT</name>
<feature type="domain" description="Response regulatory" evidence="3">
    <location>
        <begin position="12"/>
        <end position="129"/>
    </location>
</feature>
<dbReference type="Proteomes" id="UP000554286">
    <property type="component" value="Unassembled WGS sequence"/>
</dbReference>
<proteinExistence type="predicted"/>
<dbReference type="SUPFAM" id="SSF52172">
    <property type="entry name" value="CheY-like"/>
    <property type="match status" value="1"/>
</dbReference>
<evidence type="ECO:0000313" key="4">
    <source>
        <dbReference type="EMBL" id="MBB4265479.1"/>
    </source>
</evidence>
<gene>
    <name evidence="4" type="ORF">GGD89_001098</name>
</gene>
<feature type="modified residue" description="4-aspartylphosphate" evidence="2">
    <location>
        <position position="62"/>
    </location>
</feature>
<dbReference type="InterPro" id="IPR050595">
    <property type="entry name" value="Bact_response_regulator"/>
</dbReference>
<organism evidence="4 5">
    <name type="scientific">Roseospira visakhapatnamensis</name>
    <dbReference type="NCBI Taxonomy" id="390880"/>
    <lineage>
        <taxon>Bacteria</taxon>
        <taxon>Pseudomonadati</taxon>
        <taxon>Pseudomonadota</taxon>
        <taxon>Alphaproteobacteria</taxon>
        <taxon>Rhodospirillales</taxon>
        <taxon>Rhodospirillaceae</taxon>
        <taxon>Roseospira</taxon>
    </lineage>
</organism>
<dbReference type="Pfam" id="PF00072">
    <property type="entry name" value="Response_reg"/>
    <property type="match status" value="1"/>
</dbReference>